<dbReference type="GO" id="GO:0009264">
    <property type="term" value="P:deoxyribonucleotide catabolic process"/>
    <property type="evidence" value="ECO:0007669"/>
    <property type="project" value="InterPro"/>
</dbReference>
<sequence length="185" mass="21520">MRIAVDVDGVLADLAGMIIKIYKEETGVEIPRESITEWEFWHRLSMTRQQFMGLIVKSWSRWREITPTEDDIAEDVMNLARHGVVDVLTQRPAETINPVKLWLKHHDVVYRSFTWVPLRSSKLNFVYDVYIDDSPRLADQFPLKNRILMVYDQPWNRNVQPRNNIVRVSSLDEAAKIIEAGAASV</sequence>
<name>A0A7J3VTP4_CALS0</name>
<organism evidence="2">
    <name type="scientific">Caldiarchaeum subterraneum</name>
    <dbReference type="NCBI Taxonomy" id="311458"/>
    <lineage>
        <taxon>Archaea</taxon>
        <taxon>Nitrososphaerota</taxon>
        <taxon>Candidatus Caldarchaeales</taxon>
        <taxon>Candidatus Caldarchaeaceae</taxon>
        <taxon>Candidatus Caldarchaeum</taxon>
    </lineage>
</organism>
<comment type="caution">
    <text evidence="2">The sequence shown here is derived from an EMBL/GenBank/DDBJ whole genome shotgun (WGS) entry which is preliminary data.</text>
</comment>
<dbReference type="EMBL" id="DRXH01000069">
    <property type="protein sequence ID" value="HHM44066.1"/>
    <property type="molecule type" value="Genomic_DNA"/>
</dbReference>
<dbReference type="SUPFAM" id="SSF56784">
    <property type="entry name" value="HAD-like"/>
    <property type="match status" value="1"/>
</dbReference>
<dbReference type="Gene3D" id="3.40.50.1000">
    <property type="entry name" value="HAD superfamily/HAD-like"/>
    <property type="match status" value="1"/>
</dbReference>
<dbReference type="PANTHER" id="PTHR35134:SF2">
    <property type="entry name" value="NUCLEOTIDASE YQFW-RELATED"/>
    <property type="match status" value="1"/>
</dbReference>
<dbReference type="PANTHER" id="PTHR35134">
    <property type="entry name" value="NUCLEOTIDASE YQFW-RELATED"/>
    <property type="match status" value="1"/>
</dbReference>
<gene>
    <name evidence="2" type="ORF">ENM31_02040</name>
</gene>
<reference evidence="2" key="1">
    <citation type="journal article" date="2020" name="mSystems">
        <title>Genome- and Community-Level Interaction Insights into Carbon Utilization and Element Cycling Functions of Hydrothermarchaeota in Hydrothermal Sediment.</title>
        <authorList>
            <person name="Zhou Z."/>
            <person name="Liu Y."/>
            <person name="Xu W."/>
            <person name="Pan J."/>
            <person name="Luo Z.H."/>
            <person name="Li M."/>
        </authorList>
    </citation>
    <scope>NUCLEOTIDE SEQUENCE [LARGE SCALE GENOMIC DNA]</scope>
    <source>
        <strain evidence="2">SpSt-1074</strain>
    </source>
</reference>
<evidence type="ECO:0000313" key="2">
    <source>
        <dbReference type="EMBL" id="HHM44066.1"/>
    </source>
</evidence>
<accession>A0A7J3VTP4</accession>
<feature type="active site" description="Proton donor" evidence="1">
    <location>
        <position position="8"/>
    </location>
</feature>
<evidence type="ECO:0000256" key="1">
    <source>
        <dbReference type="PIRSR" id="PIRSR610708-1"/>
    </source>
</evidence>
<protein>
    <submittedName>
        <fullName evidence="2">Uncharacterized protein</fullName>
    </submittedName>
</protein>
<dbReference type="InterPro" id="IPR036412">
    <property type="entry name" value="HAD-like_sf"/>
</dbReference>
<proteinExistence type="predicted"/>
<dbReference type="GO" id="GO:0008253">
    <property type="term" value="F:5'-nucleotidase activity"/>
    <property type="evidence" value="ECO:0007669"/>
    <property type="project" value="InterPro"/>
</dbReference>
<feature type="active site" description="Nucleophile" evidence="1">
    <location>
        <position position="6"/>
    </location>
</feature>
<dbReference type="InterPro" id="IPR023214">
    <property type="entry name" value="HAD_sf"/>
</dbReference>
<dbReference type="InterPro" id="IPR010708">
    <property type="entry name" value="5'(3')-deoxyribonucleotidase"/>
</dbReference>
<dbReference type="Pfam" id="PF06941">
    <property type="entry name" value="NT5C"/>
    <property type="match status" value="1"/>
</dbReference>
<dbReference type="InterPro" id="IPR052419">
    <property type="entry name" value="5_3-deoxyribonucleotidase-like"/>
</dbReference>
<dbReference type="AlphaFoldDB" id="A0A7J3VTP4"/>